<gene>
    <name evidence="1" type="ORF">GCM10011361_15610</name>
</gene>
<dbReference type="PANTHER" id="PTHR12526">
    <property type="entry name" value="GLYCOSYLTRANSFERASE"/>
    <property type="match status" value="1"/>
</dbReference>
<protein>
    <recommendedName>
        <fullName evidence="3">Glycosyltransferase</fullName>
    </recommendedName>
</protein>
<reference evidence="2" key="1">
    <citation type="journal article" date="2019" name="Int. J. Syst. Evol. Microbiol.">
        <title>The Global Catalogue of Microorganisms (GCM) 10K type strain sequencing project: providing services to taxonomists for standard genome sequencing and annotation.</title>
        <authorList>
            <consortium name="The Broad Institute Genomics Platform"/>
            <consortium name="The Broad Institute Genome Sequencing Center for Infectious Disease"/>
            <person name="Wu L."/>
            <person name="Ma J."/>
        </authorList>
    </citation>
    <scope>NUCLEOTIDE SEQUENCE [LARGE SCALE GENOMIC DNA]</scope>
    <source>
        <strain evidence="2">CGMCC 1.12606</strain>
    </source>
</reference>
<keyword evidence="2" id="KW-1185">Reference proteome</keyword>
<accession>A0ABQ1QYF2</accession>
<evidence type="ECO:0008006" key="3">
    <source>
        <dbReference type="Google" id="ProtNLM"/>
    </source>
</evidence>
<organism evidence="1 2">
    <name type="scientific">Muriicola marianensis</name>
    <dbReference type="NCBI Taxonomy" id="1324801"/>
    <lineage>
        <taxon>Bacteria</taxon>
        <taxon>Pseudomonadati</taxon>
        <taxon>Bacteroidota</taxon>
        <taxon>Flavobacteriia</taxon>
        <taxon>Flavobacteriales</taxon>
        <taxon>Flavobacteriaceae</taxon>
        <taxon>Muriicola</taxon>
    </lineage>
</organism>
<dbReference type="Gene3D" id="3.40.50.2000">
    <property type="entry name" value="Glycogen Phosphorylase B"/>
    <property type="match status" value="1"/>
</dbReference>
<proteinExistence type="predicted"/>
<sequence length="345" mass="39797">MAEKIDILVFAKRYNNKDPERIGGAIRLSEEFISDLKTLGESFSVIDINPANHGGFILSYIKVIARAVSRMKNHRCVLFIGSDRVVAYLAPAILMIARIYGKRMSMKKLGGGFDQFYKKSNKIVQWKLRWLLRNLSVSFYETKHLVQFFEKFGRAEWFPNARNFEDRSPVDVNYSGKYAFISQVKNSKGVIEILEAAQEIRPDYTLHIYGPIVDLELPDHLHQTFEEVYQRPLKPEEVMGVIEQYDVIMLPTYYPGEGYPGILIESYAMGKPVISTEWNAIPEIIEHKKTGLLIPPRDVNALIEAIRWFNHENYTELSKEALNYSRQFNSLYQSGSKLNLIKGNE</sequence>
<dbReference type="Proteomes" id="UP000625780">
    <property type="component" value="Unassembled WGS sequence"/>
</dbReference>
<dbReference type="EMBL" id="BMFH01000001">
    <property type="protein sequence ID" value="GGD49790.1"/>
    <property type="molecule type" value="Genomic_DNA"/>
</dbReference>
<evidence type="ECO:0000313" key="2">
    <source>
        <dbReference type="Proteomes" id="UP000625780"/>
    </source>
</evidence>
<evidence type="ECO:0000313" key="1">
    <source>
        <dbReference type="EMBL" id="GGD49790.1"/>
    </source>
</evidence>
<dbReference type="RefSeq" id="WP_188370115.1">
    <property type="nucleotide sequence ID" value="NZ_BMFH01000001.1"/>
</dbReference>
<comment type="caution">
    <text evidence="1">The sequence shown here is derived from an EMBL/GenBank/DDBJ whole genome shotgun (WGS) entry which is preliminary data.</text>
</comment>
<dbReference type="Pfam" id="PF13692">
    <property type="entry name" value="Glyco_trans_1_4"/>
    <property type="match status" value="1"/>
</dbReference>
<dbReference type="SUPFAM" id="SSF53756">
    <property type="entry name" value="UDP-Glycosyltransferase/glycogen phosphorylase"/>
    <property type="match status" value="1"/>
</dbReference>
<dbReference type="PANTHER" id="PTHR12526:SF630">
    <property type="entry name" value="GLYCOSYLTRANSFERASE"/>
    <property type="match status" value="1"/>
</dbReference>
<name>A0ABQ1QYF2_9FLAO</name>
<dbReference type="CDD" id="cd03801">
    <property type="entry name" value="GT4_PimA-like"/>
    <property type="match status" value="1"/>
</dbReference>